<sequence length="1077" mass="121314">MGMGGEPRVCYLTGSMEALIDKLTGLEDRPALVEELLRELVLLKEGFCDKLALNGRWETVAQARVWMKHVRELVFDIQDWVDEKPEITVADPSRREEVASFKTRIQEARERCTRYRLLREGLDHSDASTEDHLSKLIQDLDSLKKDILELEEEQQGHSQVGAWHLQARELVHTVTEWIDDNPANDDMGRIVTRHFKTQIQRERALRCASCRLPAMLVEPQGHLDRSHHLVDGDAIGKFVEHLANERDRFRKVVSIVGKEGIGKTTLAKEAYAKLGGKFQCRAFVTAGQSRSIKAILLDIFRQVKPQATISDDWTGPPDARQVITKLRNHLGMMRYFILIDDIRSTYAWKVISSALPDKNHGSRVLTTTCSVEVANTCSLCPTDVVQEMLGLRLGASVSLFDREAQRASRSLFDTEEEMTVNNEILRICSGMPLAITVAAGLLSRFPVLEEPEILQKYILSALEQFSTSEEMKIVLHISCAALPAPVKSCFLYLSIFPEHYTIKKDHLIRLWIAEGFISRRYKERRDGEIVDEAGIWEESMWGRGKRYFNELISRGLIQPVFGFEDDQAVGCTVHGVILDFIRSMSSKENFVTVGADLGSGPLPRIIDAIRRFSLDCRDNGDNADTLASRTPCLSSMRSLAVFGDTEWTPVPTDFEDSEVKPDLGNTEVVSVLNSFTFLRVLDLEDTGNCRSHHLKGIGGLILLRYMRLGGAGIHELPEEIGKLEHLETLDVRRTNLKTLPASIVGLKMLVNLLIDSAVELSSNILEMQGLEEVSVIGVSSSKSLYEVIGLLRGSQRLRVLGLSLDRLGQSGDSKRAIFSFFMEVANSTLESLSLHCIHGGLHGQLPVSYKNQMRRFEMVFTGPRRDVPWMASHATHLEIELCDLKEEAIRLLGMASHLRFLKLVSSGNGGRRKPRTIRCLSEEAFPCLQVLWFACKDGGTQLVFEPLVMRQLQRLRLDFMAREMITMCRSDGFGIKNLRGLVQVHVTIDCEGATVSEVEDVESTIRSEVDYARKAQMFTKTKGEGNFLLHYQVPTLEISREHEHKMVESEGSKKRIGPLKKMKNLFTSSVPRIKTAS</sequence>
<dbReference type="GO" id="GO:0098542">
    <property type="term" value="P:defense response to other organism"/>
    <property type="evidence" value="ECO:0000318"/>
    <property type="project" value="GO_Central"/>
</dbReference>
<dbReference type="EnsemblPlants" id="KQJ85704">
    <property type="protein sequence ID" value="KQJ85704"/>
    <property type="gene ID" value="BRADI_4g01117v3"/>
</dbReference>
<dbReference type="AlphaFoldDB" id="I1IG85"/>
<proteinExistence type="predicted"/>
<dbReference type="InterPro" id="IPR027417">
    <property type="entry name" value="P-loop_NTPase"/>
</dbReference>
<dbReference type="Gramene" id="KQJ85704">
    <property type="protein sequence ID" value="KQJ85704"/>
    <property type="gene ID" value="BRADI_4g01117v3"/>
</dbReference>
<dbReference type="InterPro" id="IPR002182">
    <property type="entry name" value="NB-ARC"/>
</dbReference>
<dbReference type="GeneID" id="100832391"/>
<name>I1IG85_BRADI</name>
<dbReference type="Pfam" id="PF23559">
    <property type="entry name" value="WHD_DRP"/>
    <property type="match status" value="1"/>
</dbReference>
<dbReference type="Gene3D" id="1.10.10.10">
    <property type="entry name" value="Winged helix-like DNA-binding domain superfamily/Winged helix DNA-binding domain"/>
    <property type="match status" value="1"/>
</dbReference>
<dbReference type="PANTHER" id="PTHR23155">
    <property type="entry name" value="DISEASE RESISTANCE PROTEIN RP"/>
    <property type="match status" value="1"/>
</dbReference>
<keyword evidence="9" id="KW-1185">Reference proteome</keyword>
<dbReference type="RefSeq" id="XP_024319362.1">
    <property type="nucleotide sequence ID" value="XM_024463594.1"/>
</dbReference>
<evidence type="ECO:0000313" key="7">
    <source>
        <dbReference type="EMBL" id="KQJ85703.1"/>
    </source>
</evidence>
<dbReference type="EMBL" id="CM000883">
    <property type="protein sequence ID" value="KQJ85703.1"/>
    <property type="molecule type" value="Genomic_DNA"/>
</dbReference>
<evidence type="ECO:0000259" key="5">
    <source>
        <dbReference type="Pfam" id="PF23559"/>
    </source>
</evidence>
<feature type="domain" description="Disease resistance R13L4/SHOC-2-like LRR" evidence="6">
    <location>
        <begin position="667"/>
        <end position="1010"/>
    </location>
</feature>
<dbReference type="RefSeq" id="XP_024319358.1">
    <property type="nucleotide sequence ID" value="XM_024463590.1"/>
</dbReference>
<accession>I1IG85</accession>
<evidence type="ECO:0000256" key="1">
    <source>
        <dbReference type="ARBA" id="ARBA00022737"/>
    </source>
</evidence>
<reference evidence="7 8" key="1">
    <citation type="journal article" date="2010" name="Nature">
        <title>Genome sequencing and analysis of the model grass Brachypodium distachyon.</title>
        <authorList>
            <consortium name="International Brachypodium Initiative"/>
        </authorList>
    </citation>
    <scope>NUCLEOTIDE SEQUENCE [LARGE SCALE GENOMIC DNA]</scope>
    <source>
        <strain evidence="7">Bd21</strain>
        <strain evidence="8">cv. Bd21</strain>
    </source>
</reference>
<dbReference type="eggNOG" id="KOG4658">
    <property type="taxonomic scope" value="Eukaryota"/>
</dbReference>
<gene>
    <name evidence="8" type="primary">LOC100832391</name>
    <name evidence="7" type="ORF">BRADI_4g01117v3</name>
</gene>
<dbReference type="GO" id="GO:0043531">
    <property type="term" value="F:ADP binding"/>
    <property type="evidence" value="ECO:0007669"/>
    <property type="project" value="InterPro"/>
</dbReference>
<dbReference type="HOGENOM" id="CLU_000837_25_0_1"/>
<dbReference type="PRINTS" id="PR00364">
    <property type="entry name" value="DISEASERSIST"/>
</dbReference>
<reference evidence="7" key="2">
    <citation type="submission" date="2017-06" db="EMBL/GenBank/DDBJ databases">
        <title>WGS assembly of Brachypodium distachyon.</title>
        <authorList>
            <consortium name="The International Brachypodium Initiative"/>
            <person name="Lucas S."/>
            <person name="Harmon-Smith M."/>
            <person name="Lail K."/>
            <person name="Tice H."/>
            <person name="Grimwood J."/>
            <person name="Bruce D."/>
            <person name="Barry K."/>
            <person name="Shu S."/>
            <person name="Lindquist E."/>
            <person name="Wang M."/>
            <person name="Pitluck S."/>
            <person name="Vogel J.P."/>
            <person name="Garvin D.F."/>
            <person name="Mockler T.C."/>
            <person name="Schmutz J."/>
            <person name="Rokhsar D."/>
            <person name="Bevan M.W."/>
        </authorList>
    </citation>
    <scope>NUCLEOTIDE SEQUENCE</scope>
    <source>
        <strain evidence="7">Bd21</strain>
    </source>
</reference>
<organism evidence="7">
    <name type="scientific">Brachypodium distachyon</name>
    <name type="common">Purple false brome</name>
    <name type="synonym">Trachynia distachya</name>
    <dbReference type="NCBI Taxonomy" id="15368"/>
    <lineage>
        <taxon>Eukaryota</taxon>
        <taxon>Viridiplantae</taxon>
        <taxon>Streptophyta</taxon>
        <taxon>Embryophyta</taxon>
        <taxon>Tracheophyta</taxon>
        <taxon>Spermatophyta</taxon>
        <taxon>Magnoliopsida</taxon>
        <taxon>Liliopsida</taxon>
        <taxon>Poales</taxon>
        <taxon>Poaceae</taxon>
        <taxon>BOP clade</taxon>
        <taxon>Pooideae</taxon>
        <taxon>Stipodae</taxon>
        <taxon>Brachypodieae</taxon>
        <taxon>Brachypodium</taxon>
    </lineage>
</organism>
<dbReference type="KEGG" id="bdi:100832391"/>
<feature type="domain" description="NB-ARC" evidence="4">
    <location>
        <begin position="235"/>
        <end position="386"/>
    </location>
</feature>
<keyword evidence="3" id="KW-0175">Coiled coil</keyword>
<evidence type="ECO:0000256" key="2">
    <source>
        <dbReference type="ARBA" id="ARBA00022821"/>
    </source>
</evidence>
<dbReference type="RefSeq" id="XP_024319361.1">
    <property type="nucleotide sequence ID" value="XM_024463593.1"/>
</dbReference>
<dbReference type="SUPFAM" id="SSF52540">
    <property type="entry name" value="P-loop containing nucleoside triphosphate hydrolases"/>
    <property type="match status" value="1"/>
</dbReference>
<keyword evidence="1" id="KW-0677">Repeat</keyword>
<dbReference type="GO" id="GO:0002758">
    <property type="term" value="P:innate immune response-activating signaling pathway"/>
    <property type="evidence" value="ECO:0007669"/>
    <property type="project" value="UniProtKB-ARBA"/>
</dbReference>
<evidence type="ECO:0000256" key="3">
    <source>
        <dbReference type="SAM" id="Coils"/>
    </source>
</evidence>
<dbReference type="RefSeq" id="XP_024319359.1">
    <property type="nucleotide sequence ID" value="XM_024463591.1"/>
</dbReference>
<dbReference type="InterPro" id="IPR036388">
    <property type="entry name" value="WH-like_DNA-bd_sf"/>
</dbReference>
<dbReference type="GO" id="GO:0009626">
    <property type="term" value="P:plant-type hypersensitive response"/>
    <property type="evidence" value="ECO:0007669"/>
    <property type="project" value="UniProtKB-ARBA"/>
</dbReference>
<dbReference type="EnsemblPlants" id="KQJ85703">
    <property type="protein sequence ID" value="KQJ85703"/>
    <property type="gene ID" value="BRADI_4g01117v3"/>
</dbReference>
<dbReference type="SUPFAM" id="SSF52047">
    <property type="entry name" value="RNI-like"/>
    <property type="match status" value="1"/>
</dbReference>
<feature type="coiled-coil region" evidence="3">
    <location>
        <begin position="133"/>
        <end position="160"/>
    </location>
</feature>
<dbReference type="FunFam" id="1.10.10.10:FF:000322">
    <property type="entry name" value="Probable disease resistance protein At1g63360"/>
    <property type="match status" value="1"/>
</dbReference>
<dbReference type="OrthoDB" id="695106at2759"/>
<reference evidence="8" key="3">
    <citation type="submission" date="2018-08" db="UniProtKB">
        <authorList>
            <consortium name="EnsemblPlants"/>
        </authorList>
    </citation>
    <scope>IDENTIFICATION</scope>
    <source>
        <strain evidence="8">cv. Bd21</strain>
    </source>
</reference>
<keyword evidence="2" id="KW-0611">Plant defense</keyword>
<dbReference type="GO" id="GO:0042742">
    <property type="term" value="P:defense response to bacterium"/>
    <property type="evidence" value="ECO:0007669"/>
    <property type="project" value="UniProtKB-ARBA"/>
</dbReference>
<dbReference type="Gene3D" id="3.40.50.300">
    <property type="entry name" value="P-loop containing nucleotide triphosphate hydrolases"/>
    <property type="match status" value="1"/>
</dbReference>
<dbReference type="Pfam" id="PF00931">
    <property type="entry name" value="NB-ARC"/>
    <property type="match status" value="1"/>
</dbReference>
<dbReference type="PANTHER" id="PTHR23155:SF1122">
    <property type="entry name" value="NB-ARC DOMAIN CONTAINING PROTEIN, EXPRESSED"/>
    <property type="match status" value="1"/>
</dbReference>
<feature type="domain" description="Disease resistance protein winged helix" evidence="5">
    <location>
        <begin position="495"/>
        <end position="581"/>
    </location>
</feature>
<dbReference type="InterPro" id="IPR032675">
    <property type="entry name" value="LRR_dom_sf"/>
</dbReference>
<dbReference type="Proteomes" id="UP000008810">
    <property type="component" value="Chromosome 4"/>
</dbReference>
<dbReference type="RefSeq" id="XP_024319360.1">
    <property type="nucleotide sequence ID" value="XM_024463592.1"/>
</dbReference>
<evidence type="ECO:0000313" key="8">
    <source>
        <dbReference type="EnsemblPlants" id="KQJ85703"/>
    </source>
</evidence>
<dbReference type="Gene3D" id="3.80.10.10">
    <property type="entry name" value="Ribonuclease Inhibitor"/>
    <property type="match status" value="1"/>
</dbReference>
<dbReference type="Pfam" id="PF23598">
    <property type="entry name" value="LRR_14"/>
    <property type="match status" value="1"/>
</dbReference>
<dbReference type="InterPro" id="IPR055414">
    <property type="entry name" value="LRR_R13L4/SHOC2-like"/>
</dbReference>
<dbReference type="InterPro" id="IPR044974">
    <property type="entry name" value="Disease_R_plants"/>
</dbReference>
<dbReference type="Gramene" id="KQJ85703">
    <property type="protein sequence ID" value="KQJ85703"/>
    <property type="gene ID" value="BRADI_4g01117v3"/>
</dbReference>
<dbReference type="InterPro" id="IPR058922">
    <property type="entry name" value="WHD_DRP"/>
</dbReference>
<evidence type="ECO:0000259" key="6">
    <source>
        <dbReference type="Pfam" id="PF23598"/>
    </source>
</evidence>
<dbReference type="OMA" id="YREWIEL"/>
<evidence type="ECO:0000313" key="9">
    <source>
        <dbReference type="Proteomes" id="UP000008810"/>
    </source>
</evidence>
<evidence type="ECO:0000259" key="4">
    <source>
        <dbReference type="Pfam" id="PF00931"/>
    </source>
</evidence>
<protein>
    <submittedName>
        <fullName evidence="7 8">Uncharacterized protein</fullName>
    </submittedName>
</protein>
<dbReference type="EMBL" id="CM000883">
    <property type="protein sequence ID" value="KQJ85704.1"/>
    <property type="molecule type" value="Genomic_DNA"/>
</dbReference>
<dbReference type="RefSeq" id="XP_010236984.1">
    <property type="nucleotide sequence ID" value="XM_010238682.3"/>
</dbReference>